<dbReference type="InterPro" id="IPR036723">
    <property type="entry name" value="Alpha-catenin/vinculin-like_sf"/>
</dbReference>
<dbReference type="Pfam" id="PF01608">
    <property type="entry name" value="I_LWEQ"/>
    <property type="match status" value="1"/>
</dbReference>
<dbReference type="GO" id="GO:0051015">
    <property type="term" value="F:actin filament binding"/>
    <property type="evidence" value="ECO:0007669"/>
    <property type="project" value="InterPro"/>
</dbReference>
<dbReference type="RefSeq" id="XP_055873153.1">
    <property type="nucleotide sequence ID" value="XM_056017178.1"/>
</dbReference>
<dbReference type="InterPro" id="IPR014352">
    <property type="entry name" value="FERM/acyl-CoA-bd_prot_sf"/>
</dbReference>
<evidence type="ECO:0000256" key="3">
    <source>
        <dbReference type="ARBA" id="ARBA00023212"/>
    </source>
</evidence>
<keyword evidence="7" id="KW-1185">Reference proteome</keyword>
<reference evidence="8 9" key="1">
    <citation type="submission" date="2025-04" db="UniProtKB">
        <authorList>
            <consortium name="RefSeq"/>
        </authorList>
    </citation>
    <scope>IDENTIFICATION</scope>
</reference>
<protein>
    <submittedName>
        <fullName evidence="8 9">Talin-1 isoform X1</fullName>
    </submittedName>
</protein>
<evidence type="ECO:0000313" key="7">
    <source>
        <dbReference type="Proteomes" id="UP001165740"/>
    </source>
</evidence>
<dbReference type="GO" id="GO:0005856">
    <property type="term" value="C:cytoskeleton"/>
    <property type="evidence" value="ECO:0007669"/>
    <property type="project" value="UniProtKB-SubCell"/>
</dbReference>
<evidence type="ECO:0000313" key="10">
    <source>
        <dbReference type="RefSeq" id="XP_055873152.1"/>
    </source>
</evidence>
<dbReference type="PROSITE" id="PS00660">
    <property type="entry name" value="FERM_1"/>
    <property type="match status" value="1"/>
</dbReference>
<evidence type="ECO:0000313" key="12">
    <source>
        <dbReference type="RefSeq" id="XP_055873154.1"/>
    </source>
</evidence>
<dbReference type="Pfam" id="PF21896">
    <property type="entry name" value="Talin_IBS2B"/>
    <property type="match status" value="4"/>
</dbReference>
<dbReference type="InterPro" id="IPR019749">
    <property type="entry name" value="Band_41_domain"/>
</dbReference>
<dbReference type="Gene3D" id="1.20.1410.10">
    <property type="entry name" value="I/LWEQ domain"/>
    <property type="match status" value="1"/>
</dbReference>
<dbReference type="Pfam" id="PF08913">
    <property type="entry name" value="VBS"/>
    <property type="match status" value="1"/>
</dbReference>
<feature type="region of interest" description="Disordered" evidence="4">
    <location>
        <begin position="2604"/>
        <end position="2624"/>
    </location>
</feature>
<dbReference type="PANTHER" id="PTHR19981:SF1">
    <property type="entry name" value="RHEA, ISOFORM B"/>
    <property type="match status" value="1"/>
</dbReference>
<evidence type="ECO:0000313" key="9">
    <source>
        <dbReference type="RefSeq" id="XP_055873151.1"/>
    </source>
</evidence>
<dbReference type="Gene3D" id="1.20.1420.10">
    <property type="entry name" value="Talin, central domain"/>
    <property type="match status" value="7"/>
</dbReference>
<dbReference type="GO" id="GO:0005178">
    <property type="term" value="F:integrin binding"/>
    <property type="evidence" value="ECO:0007669"/>
    <property type="project" value="TreeGrafter"/>
</dbReference>
<organism evidence="7 10">
    <name type="scientific">Biomphalaria glabrata</name>
    <name type="common">Bloodfluke planorb</name>
    <name type="synonym">Freshwater snail</name>
    <dbReference type="NCBI Taxonomy" id="6526"/>
    <lineage>
        <taxon>Eukaryota</taxon>
        <taxon>Metazoa</taxon>
        <taxon>Spiralia</taxon>
        <taxon>Lophotrochozoa</taxon>
        <taxon>Mollusca</taxon>
        <taxon>Gastropoda</taxon>
        <taxon>Heterobranchia</taxon>
        <taxon>Euthyneura</taxon>
        <taxon>Panpulmonata</taxon>
        <taxon>Hygrophila</taxon>
        <taxon>Lymnaeoidea</taxon>
        <taxon>Planorbidae</taxon>
        <taxon>Biomphalaria</taxon>
    </lineage>
</organism>
<dbReference type="InterPro" id="IPR019748">
    <property type="entry name" value="FERM_central"/>
</dbReference>
<dbReference type="RefSeq" id="XP_055873150.1">
    <property type="nucleotide sequence ID" value="XM_056017175.1"/>
</dbReference>
<evidence type="ECO:0000313" key="13">
    <source>
        <dbReference type="RefSeq" id="XP_055873155.1"/>
    </source>
</evidence>
<dbReference type="GO" id="GO:0005200">
    <property type="term" value="F:structural constituent of cytoskeleton"/>
    <property type="evidence" value="ECO:0007669"/>
    <property type="project" value="InterPro"/>
</dbReference>
<dbReference type="SMART" id="SM00295">
    <property type="entry name" value="B41"/>
    <property type="match status" value="1"/>
</dbReference>
<dbReference type="Pfam" id="PF21692">
    <property type="entry name" value="Talin_R4"/>
    <property type="match status" value="1"/>
</dbReference>
<keyword evidence="3" id="KW-0206">Cytoskeleton</keyword>
<dbReference type="SUPFAM" id="SSF47031">
    <property type="entry name" value="Second domain of FERM"/>
    <property type="match status" value="1"/>
</dbReference>
<dbReference type="InterPro" id="IPR032425">
    <property type="entry name" value="FERM_f0"/>
</dbReference>
<dbReference type="Gene3D" id="2.30.29.30">
    <property type="entry name" value="Pleckstrin-homology domain (PH domain)/Phosphotyrosine-binding domain (PTB)"/>
    <property type="match status" value="1"/>
</dbReference>
<comment type="subcellular location">
    <subcellularLocation>
        <location evidence="1">Cytoplasm</location>
        <location evidence="1">Cytoskeleton</location>
    </subcellularLocation>
</comment>
<feature type="domain" description="I/LWEQ" evidence="6">
    <location>
        <begin position="2372"/>
        <end position="2613"/>
    </location>
</feature>
<dbReference type="GO" id="GO:0001726">
    <property type="term" value="C:ruffle"/>
    <property type="evidence" value="ECO:0007669"/>
    <property type="project" value="InterPro"/>
</dbReference>
<dbReference type="RefSeq" id="XP_055873152.1">
    <property type="nucleotide sequence ID" value="XM_056017177.1"/>
</dbReference>
<evidence type="ECO:0000313" key="14">
    <source>
        <dbReference type="RefSeq" id="XP_055873156.1"/>
    </source>
</evidence>
<feature type="region of interest" description="Disordered" evidence="4">
    <location>
        <begin position="470"/>
        <end position="502"/>
    </location>
</feature>
<dbReference type="FunFam" id="1.20.120.230:FF:000005">
    <property type="entry name" value="Talin 1"/>
    <property type="match status" value="1"/>
</dbReference>
<evidence type="ECO:0000256" key="4">
    <source>
        <dbReference type="SAM" id="MobiDB-lite"/>
    </source>
</evidence>
<dbReference type="InterPro" id="IPR019747">
    <property type="entry name" value="FERM_CS"/>
</dbReference>
<evidence type="ECO:0000256" key="1">
    <source>
        <dbReference type="ARBA" id="ARBA00004245"/>
    </source>
</evidence>
<evidence type="ECO:0000256" key="2">
    <source>
        <dbReference type="ARBA" id="ARBA00022490"/>
    </source>
</evidence>
<dbReference type="Pfam" id="PF21865">
    <property type="entry name" value="TLN1-like_RS"/>
    <property type="match status" value="3"/>
</dbReference>
<dbReference type="Gene3D" id="1.20.120.230">
    <property type="entry name" value="Alpha-catenin/vinculin-like"/>
    <property type="match status" value="5"/>
</dbReference>
<dbReference type="RefSeq" id="XP_055873156.1">
    <property type="nucleotide sequence ID" value="XM_056017181.1"/>
</dbReference>
<dbReference type="FunFam" id="1.20.120.230:FF:000002">
    <property type="entry name" value="Talin 2"/>
    <property type="match status" value="1"/>
</dbReference>
<dbReference type="InterPro" id="IPR002404">
    <property type="entry name" value="IRS_PTB"/>
</dbReference>
<sequence>MATLSLKISVVDQSAIKTMQFEPSTIVYDACKIIRERIPEANPGNPSEYGLFLADEDPKKGVWLEQGRSLEYYLLRNGDLLEYKRKNRILKVRTLDGVLKTLQVDDSHTVGSLMITICTRMGITNHEEYSLVRDLPDDEKEKTLTLKRDKSIAKDQKRLEEMKKKLHTDDELNWLDHSKTLREQDIDPNEVLLLRRKFFYSDQNVDARDPVQLNLLYVQSRDAILNGTHPVSMEEAIQFGGLQCQVQFGDHVESKHKPGFLDLKEFLPKEYIKIKGIEKKIFIEHKKFVGMAEVEAKVKYTQICRSLKTYGITFFLVKEKMKGKNKLVPRLLGITKESVVRVDEKTKEILKTWPLTTVRRWAASPNSFTLDFGDYSDTYYSVQTTEGEQISQLIAGYIDIILRKKKAKDHLGIEGDDNSTMYEENVQAGQATIIQHNMANVKHPSSGNVSMPGLLRDGYQGENKIAVGSLQRGQVSSQSNNARSGSAARHGDTGEFGEMNGSSKSSSYFDLVEGGPTSGMQTGSSGQTIIHTELTQAQRAFKLTISDGLDAIDSAQDNLSKRSEMPVLGDDPASKKWRENQLDLSRQRVGSQLSAMNAATAQLVTLTSGDQEDIDYTAVGAAVNQITSNVGDFSRDVKMLANLQEEDSGQRLLDAARGLIGAFSDLLRAADPSTTEPRQNLLTAAGVVGEATQEVINEVGESVDDLDKIYQEALLALAKAVANATASLVLKAKTVAQTADEPVQQDRVISSATNCALATSQLVACTKVVAPTIGHPACQEQLIEAAKLVAKSVEGIVESSQAACKDDHLLQDLGSAATAVTRALNDLLLHIKKAAHPARANEQHEEAVDTIINVTDRLFSSVGDAHEMVKQAKQLAQATSTLVSAIRGQADDHTDSDTQKRLLAAAKQLADATAKLVEAAKGCASSPNDSNQQQMLRTAAEELRSATNTAASNALKKRLMTNLENCANQAAAAATQLISASNQAYKTNCNPSSNQQMATAAQNLDQQIPTLVQAMRAVQRHPDSATAQLALINASQDFIQPASRLIGAANASAPTVSDQAAALNLHNAVKFMSSAVAELRSAAGKAQEACTSLEIDSALDQLGDLEQDIADIKQAAMSGRLTRLPGETAEGCATQLGTTSKTVGSSMAQLLTAAAQGNEDYVGIAARDTVNALKILVSSVRGVAATTEDKQIQQTILDNARDVINQSIRLLEEAKYAMNDPSNPENQQRLSQVAKSVSNALNNCVNCLPGQRDIDNAIRLITQSSQNLSNPRFPPTSKSYQEVQNDMNNAAVNLNQAASDIVSSSRVTTQHLAESTTRYSHHYEDFVHSGLVMAGVSKDLETQNQIVGGLKSVSMVSSKLMLAAKSVSADPNAPNSRNLLAQAARAVTESINHLFSICTQSAPGQKECDNALRQIQMIASMLDNPNEPVSDLSYFDSLQAVMEKSKDLGDAMTGISNHAKKQDMDEFCSSVRNFANSVCGLTEASVQAAYLVGISDPASEPGRPGVVDQTQFARANQAIQMACQNLTNPASSQQQGTNTQAQYYASWNLRSMVLSAATVVAKHTSSLCNSCRLASSKTANPVAKRHFVQSAKDVANSTASLVKAIKALDSDFTDENRQKCAEAARPLINAVDELTTFASSPEFASKPAKISAQARQAQEPITQSGKSMIEGACNMLQAAKQLAVNPRDPPTYQMYSFHSKSVSESIKRLVSSIKDMAPGQHECDNAIEHLNITIRDLDQASLAAISQKLTPRDEKSLKAYQEQMINSAREILDRIDLIRQAAKEEPQNLGHLISTVSSYFEPLTRSAIGSASKTVNSKQQMNILDLTKTVAESALQFMYACKEGGGNPKASHTHGPIDNAADDMKDVLQDLLQTMEEAASQAGVVNSMIDTITKAIARTDERQIDRMSIIETLSFVDHQTNMVRLAKQIARTAQDMIGKSTTNVGQLGVLANQLTRDFVALANDSLGAAQAANSTEIGNRIRSTVQDLGKSCVELVQDAGNLQGNPTDQFTLKELSDHAKSVQERVSYVLAALQAGARGTQACINAASTVSGIIGDLDTTIMFAAAGTLNDEGSESFADQRENILKTAKALVEDTKTLVAGAASNQEQLAAAAQCAVKTITRLADVVKLGAASLGSEQPEAQVLLINAVKDVASALSDLISATKNASGKSVNDPAMLALKDSAKVMVTNVTSLLKTVKTVEDEAVRGTQALESTIEAIGQEIKTFDCSDDVNKKACAEDLIRFAKPITTATAKAVAAGNSGRQEDVISAANMGRKAIFDLLSVTKGAAATAETSEIKRRAINAGRSAAVSYKELLEVVLVVVNKPSVEGKQNLSLISRKVANSVTELVQSAEAIKAQIDVCSFYDRKAASRSDWVDPDDPTVIAENELLTAASSIEAAAKKLSQLKPRQQAKKADEELDFEEQILEAAKSIAAATAALVKSASAAQRELVAQGKVGSTYTRSAVDEDGQWSQGLISAARMVAAATHSLCEAANAMVQGHASEERLIASAKEVAGSTAQLLMACKVKADPGSMAMQRLQAAGNAVKRATEALVKAAQQAKDHNDDDTSLTVNKRMVGGIAQEIQAQEEILRKEKELIDARKRLMKIRQDRYKDRPPEDDDSPSSF</sequence>
<dbReference type="OMA" id="VDMTQHY"/>
<dbReference type="InterPro" id="IPR035963">
    <property type="entry name" value="FERM_2"/>
</dbReference>
<dbReference type="InterPro" id="IPR057346">
    <property type="entry name" value="Talin1/2_VBS2"/>
</dbReference>
<evidence type="ECO:0000313" key="8">
    <source>
        <dbReference type="RefSeq" id="XP_055873150.1"/>
    </source>
</evidence>
<dbReference type="InterPro" id="IPR036476">
    <property type="entry name" value="Talin_cent_sf"/>
</dbReference>
<feature type="compositionally biased region" description="Basic and acidic residues" evidence="4">
    <location>
        <begin position="2604"/>
        <end position="2614"/>
    </location>
</feature>
<feature type="compositionally biased region" description="Acidic residues" evidence="4">
    <location>
        <begin position="2615"/>
        <end position="2624"/>
    </location>
</feature>
<dbReference type="RefSeq" id="XP_055873155.1">
    <property type="nucleotide sequence ID" value="XM_056017180.1"/>
</dbReference>
<dbReference type="GO" id="GO:0005925">
    <property type="term" value="C:focal adhesion"/>
    <property type="evidence" value="ECO:0007669"/>
    <property type="project" value="InterPro"/>
</dbReference>
<dbReference type="RefSeq" id="XP_055873151.1">
    <property type="nucleotide sequence ID" value="XM_056017176.1"/>
</dbReference>
<gene>
    <name evidence="8 9 10 11 12 13 14" type="primary">LOC106064344</name>
</gene>
<dbReference type="InterPro" id="IPR049108">
    <property type="entry name" value="Talin_R4"/>
</dbReference>
<dbReference type="GO" id="GO:0030036">
    <property type="term" value="P:actin cytoskeleton organization"/>
    <property type="evidence" value="ECO:0007669"/>
    <property type="project" value="TreeGrafter"/>
</dbReference>
<dbReference type="FunFam" id="1.20.120.230:FF:000003">
    <property type="entry name" value="Talin 2"/>
    <property type="match status" value="1"/>
</dbReference>
<dbReference type="CDD" id="cd10569">
    <property type="entry name" value="FERM_C_Talin"/>
    <property type="match status" value="1"/>
</dbReference>
<dbReference type="CDD" id="cd14473">
    <property type="entry name" value="FERM_B-lobe"/>
    <property type="match status" value="1"/>
</dbReference>
<keyword evidence="2" id="KW-0963">Cytoplasm</keyword>
<dbReference type="GO" id="GO:0005886">
    <property type="term" value="C:plasma membrane"/>
    <property type="evidence" value="ECO:0007669"/>
    <property type="project" value="TreeGrafter"/>
</dbReference>
<dbReference type="InterPro" id="IPR054082">
    <property type="entry name" value="Talin_IBS2B"/>
</dbReference>
<dbReference type="Pfam" id="PF09141">
    <property type="entry name" value="Talin_middle"/>
    <property type="match status" value="1"/>
</dbReference>
<dbReference type="InterPro" id="IPR035964">
    <property type="entry name" value="I/LWEQ_dom_sf"/>
</dbReference>
<dbReference type="SMART" id="SM00307">
    <property type="entry name" value="ILWEQ"/>
    <property type="match status" value="1"/>
</dbReference>
<dbReference type="SMART" id="SM01244">
    <property type="entry name" value="IRS"/>
    <property type="match status" value="1"/>
</dbReference>
<dbReference type="InterPro" id="IPR011993">
    <property type="entry name" value="PH-like_dom_sf"/>
</dbReference>
<dbReference type="Gene3D" id="3.10.20.90">
    <property type="entry name" value="Phosphatidylinositol 3-kinase Catalytic Subunit, Chain A, domain 1"/>
    <property type="match status" value="2"/>
</dbReference>
<dbReference type="RefSeq" id="XP_055873154.1">
    <property type="nucleotide sequence ID" value="XM_056017179.1"/>
</dbReference>
<dbReference type="GO" id="GO:0098609">
    <property type="term" value="P:cell-cell adhesion"/>
    <property type="evidence" value="ECO:0007669"/>
    <property type="project" value="TreeGrafter"/>
</dbReference>
<dbReference type="InterPro" id="IPR029071">
    <property type="entry name" value="Ubiquitin-like_domsf"/>
</dbReference>
<dbReference type="CDD" id="cd12150">
    <property type="entry name" value="talin-RS"/>
    <property type="match status" value="1"/>
</dbReference>
<dbReference type="Proteomes" id="UP001165740">
    <property type="component" value="Chromosome 18"/>
</dbReference>
<dbReference type="Gene3D" id="1.20.80.10">
    <property type="match status" value="1"/>
</dbReference>
<dbReference type="PROSITE" id="PS50945">
    <property type="entry name" value="I_LWEQ"/>
    <property type="match status" value="1"/>
</dbReference>
<dbReference type="GeneID" id="106064344"/>
<evidence type="ECO:0000259" key="5">
    <source>
        <dbReference type="PROSITE" id="PS50057"/>
    </source>
</evidence>
<dbReference type="SUPFAM" id="SSF109885">
    <property type="entry name" value="I/LWEQ domain"/>
    <property type="match status" value="4"/>
</dbReference>
<dbReference type="FunFam" id="2.30.29.30:FF:000028">
    <property type="entry name" value="Talin 2"/>
    <property type="match status" value="1"/>
</dbReference>
<dbReference type="FunFam" id="1.20.1420.10:FF:000006">
    <property type="entry name" value="Talin 2"/>
    <property type="match status" value="1"/>
</dbReference>
<dbReference type="InterPro" id="IPR015009">
    <property type="entry name" value="Vinculin-bd_dom"/>
</dbReference>
<dbReference type="Pfam" id="PF16511">
    <property type="entry name" value="FERM_f0"/>
    <property type="match status" value="1"/>
</dbReference>
<dbReference type="FunFam" id="1.20.80.10:FF:000007">
    <property type="entry name" value="Talin 2"/>
    <property type="match status" value="1"/>
</dbReference>
<feature type="compositionally biased region" description="Polar residues" evidence="4">
    <location>
        <begin position="471"/>
        <end position="484"/>
    </location>
</feature>
<evidence type="ECO:0000259" key="6">
    <source>
        <dbReference type="PROSITE" id="PS50945"/>
    </source>
</evidence>
<feature type="domain" description="FERM" evidence="5">
    <location>
        <begin position="88"/>
        <end position="405"/>
    </location>
</feature>
<dbReference type="Pfam" id="PF02174">
    <property type="entry name" value="IRS"/>
    <property type="match status" value="1"/>
</dbReference>
<dbReference type="CDD" id="cd17090">
    <property type="entry name" value="FERM_F1_TLN"/>
    <property type="match status" value="1"/>
</dbReference>
<dbReference type="SUPFAM" id="SSF47220">
    <property type="entry name" value="alpha-catenin/vinculin-like"/>
    <property type="match status" value="6"/>
</dbReference>
<dbReference type="InterPro" id="IPR054060">
    <property type="entry name" value="TLN1-like_RS"/>
</dbReference>
<dbReference type="Pfam" id="PF25177">
    <property type="entry name" value="Talin_VBS2"/>
    <property type="match status" value="1"/>
</dbReference>
<dbReference type="PROSITE" id="PS50057">
    <property type="entry name" value="FERM_3"/>
    <property type="match status" value="1"/>
</dbReference>
<dbReference type="GO" id="GO:0005737">
    <property type="term" value="C:cytoplasm"/>
    <property type="evidence" value="ECO:0007669"/>
    <property type="project" value="TreeGrafter"/>
</dbReference>
<dbReference type="OrthoDB" id="10262320at2759"/>
<dbReference type="FunFam" id="1.20.1410.10:FF:000001">
    <property type="entry name" value="Talin 2"/>
    <property type="match status" value="1"/>
</dbReference>
<dbReference type="SUPFAM" id="SSF50729">
    <property type="entry name" value="PH domain-like"/>
    <property type="match status" value="1"/>
</dbReference>
<dbReference type="InterPro" id="IPR015224">
    <property type="entry name" value="Talin_cent"/>
</dbReference>
<dbReference type="SUPFAM" id="SSF54236">
    <property type="entry name" value="Ubiquitin-like"/>
    <property type="match status" value="1"/>
</dbReference>
<dbReference type="FunFam" id="1.20.1420.10:FF:000002">
    <property type="entry name" value="Talin 2"/>
    <property type="match status" value="1"/>
</dbReference>
<dbReference type="CDD" id="cd17089">
    <property type="entry name" value="FERM_F0_TLN"/>
    <property type="match status" value="1"/>
</dbReference>
<proteinExistence type="predicted"/>
<dbReference type="SUPFAM" id="SSF109880">
    <property type="entry name" value="A middle domain of Talin 1"/>
    <property type="match status" value="1"/>
</dbReference>
<evidence type="ECO:0000313" key="11">
    <source>
        <dbReference type="RefSeq" id="XP_055873153.1"/>
    </source>
</evidence>
<dbReference type="PANTHER" id="PTHR19981">
    <property type="entry name" value="TALIN"/>
    <property type="match status" value="1"/>
</dbReference>
<accession>A0A9W2ZDW3</accession>
<name>A0A9W2ZDW3_BIOGL</name>
<dbReference type="InterPro" id="IPR037438">
    <property type="entry name" value="Talin1/2-RS"/>
</dbReference>
<dbReference type="InterPro" id="IPR002558">
    <property type="entry name" value="ILWEQ_dom"/>
</dbReference>
<dbReference type="InterPro" id="IPR000299">
    <property type="entry name" value="FERM_domain"/>
</dbReference>